<evidence type="ECO:0000313" key="1">
    <source>
        <dbReference type="EMBL" id="MQL84445.1"/>
    </source>
</evidence>
<reference evidence="1" key="1">
    <citation type="submission" date="2017-07" db="EMBL/GenBank/DDBJ databases">
        <title>Taro Niue Genome Assembly and Annotation.</title>
        <authorList>
            <person name="Atibalentja N."/>
            <person name="Keating K."/>
            <person name="Fields C.J."/>
        </authorList>
    </citation>
    <scope>NUCLEOTIDE SEQUENCE</scope>
    <source>
        <strain evidence="1">Niue_2</strain>
        <tissue evidence="1">Leaf</tissue>
    </source>
</reference>
<dbReference type="Proteomes" id="UP000652761">
    <property type="component" value="Unassembled WGS sequence"/>
</dbReference>
<dbReference type="EMBL" id="NMUH01000762">
    <property type="protein sequence ID" value="MQL84445.1"/>
    <property type="molecule type" value="Genomic_DNA"/>
</dbReference>
<protein>
    <submittedName>
        <fullName evidence="1">Uncharacterized protein</fullName>
    </submittedName>
</protein>
<sequence length="227" mass="24318">MLEDVAPGGRRAQVTDLEQKGKMMGTALVWVSEVVQVLVRCGLASPAHYSALVPERHREVKREAAVRPECGVCGCVLGYDSLASLYRGGCRKESATGVQEGWTVCPSLSCLWRWLGCSCCDGVSHAVSEIGFLVALVYMLYGFSWGAWCRHPTAVLVTRSLVPSVVAPECLLPHMFDSAGSAGVVFGLTRVVVEALLYFRCFVVASFPAGSECVAAIAGCVCFERGC</sequence>
<comment type="caution">
    <text evidence="1">The sequence shown here is derived from an EMBL/GenBank/DDBJ whole genome shotgun (WGS) entry which is preliminary data.</text>
</comment>
<proteinExistence type="predicted"/>
<accession>A0A843ULU4</accession>
<gene>
    <name evidence="1" type="ORF">Taro_016951</name>
</gene>
<dbReference type="AlphaFoldDB" id="A0A843ULU4"/>
<name>A0A843ULU4_COLES</name>
<evidence type="ECO:0000313" key="2">
    <source>
        <dbReference type="Proteomes" id="UP000652761"/>
    </source>
</evidence>
<keyword evidence="2" id="KW-1185">Reference proteome</keyword>
<organism evidence="1 2">
    <name type="scientific">Colocasia esculenta</name>
    <name type="common">Wild taro</name>
    <name type="synonym">Arum esculentum</name>
    <dbReference type="NCBI Taxonomy" id="4460"/>
    <lineage>
        <taxon>Eukaryota</taxon>
        <taxon>Viridiplantae</taxon>
        <taxon>Streptophyta</taxon>
        <taxon>Embryophyta</taxon>
        <taxon>Tracheophyta</taxon>
        <taxon>Spermatophyta</taxon>
        <taxon>Magnoliopsida</taxon>
        <taxon>Liliopsida</taxon>
        <taxon>Araceae</taxon>
        <taxon>Aroideae</taxon>
        <taxon>Colocasieae</taxon>
        <taxon>Colocasia</taxon>
    </lineage>
</organism>